<name>A0A1J5Q0A9_9ZZZZ</name>
<evidence type="ECO:0000256" key="3">
    <source>
        <dbReference type="ARBA" id="ARBA00022679"/>
    </source>
</evidence>
<comment type="similarity">
    <text evidence="1">Belongs to the glycosyltransferase 2 family.</text>
</comment>
<protein>
    <submittedName>
        <fullName evidence="5">Undecaprenyl-phosphate 4-deoxy-4-formamido-L-arabinose transferase</fullName>
        <ecNumber evidence="5">2.4.2.53</ecNumber>
    </submittedName>
</protein>
<accession>A0A1J5Q0A9</accession>
<dbReference type="InterPro" id="IPR029044">
    <property type="entry name" value="Nucleotide-diphossugar_trans"/>
</dbReference>
<keyword evidence="2 5" id="KW-0328">Glycosyltransferase</keyword>
<dbReference type="Gene3D" id="3.90.550.10">
    <property type="entry name" value="Spore Coat Polysaccharide Biosynthesis Protein SpsA, Chain A"/>
    <property type="match status" value="1"/>
</dbReference>
<feature type="domain" description="Glycosyltransferase 2-like" evidence="4">
    <location>
        <begin position="4"/>
        <end position="169"/>
    </location>
</feature>
<proteinExistence type="inferred from homology"/>
<dbReference type="SUPFAM" id="SSF53448">
    <property type="entry name" value="Nucleotide-diphospho-sugar transferases"/>
    <property type="match status" value="1"/>
</dbReference>
<comment type="caution">
    <text evidence="5">The sequence shown here is derived from an EMBL/GenBank/DDBJ whole genome shotgun (WGS) entry which is preliminary data.</text>
</comment>
<dbReference type="InterPro" id="IPR001173">
    <property type="entry name" value="Glyco_trans_2-like"/>
</dbReference>
<dbReference type="Pfam" id="PF00535">
    <property type="entry name" value="Glycos_transf_2"/>
    <property type="match status" value="1"/>
</dbReference>
<reference evidence="5" key="1">
    <citation type="submission" date="2016-10" db="EMBL/GenBank/DDBJ databases">
        <title>Sequence of Gallionella enrichment culture.</title>
        <authorList>
            <person name="Poehlein A."/>
            <person name="Muehling M."/>
            <person name="Daniel R."/>
        </authorList>
    </citation>
    <scope>NUCLEOTIDE SEQUENCE</scope>
</reference>
<evidence type="ECO:0000259" key="4">
    <source>
        <dbReference type="Pfam" id="PF00535"/>
    </source>
</evidence>
<evidence type="ECO:0000256" key="2">
    <source>
        <dbReference type="ARBA" id="ARBA00022676"/>
    </source>
</evidence>
<dbReference type="PANTHER" id="PTHR43179">
    <property type="entry name" value="RHAMNOSYLTRANSFERASE WBBL"/>
    <property type="match status" value="1"/>
</dbReference>
<sequence length="318" mass="36268">MYLSVIVPILGTAEKLNKFFSGVLSQKLARSKFDLIVVDDGSTQSLEQTVNEFRLCFEAGQVIFIRHEKNQGRAKARNSGIEKAVGDVLLFVDVDNVPTPDAFGAILDWFSDDELKVVRGSVRCKTDTVTKSAYARFFDSRYLGARGLPSGPLPYRYFASDALAISRLALEKTGYFDEQFRVYGCEDEELGCRIKSLGIPFYFVSNSTFVDFDSPTLRREANRMFEYSCFSLPILLNKHPSYATQCIFPQLEYGKGLIARLKRRIFLLVLNRRIADGFIYLLNYFDSKAKKIPAMFYYYVIASFYVDGYKNRVVSKKT</sequence>
<evidence type="ECO:0000256" key="1">
    <source>
        <dbReference type="ARBA" id="ARBA00006739"/>
    </source>
</evidence>
<organism evidence="5">
    <name type="scientific">mine drainage metagenome</name>
    <dbReference type="NCBI Taxonomy" id="410659"/>
    <lineage>
        <taxon>unclassified sequences</taxon>
        <taxon>metagenomes</taxon>
        <taxon>ecological metagenomes</taxon>
    </lineage>
</organism>
<dbReference type="GO" id="GO:0099621">
    <property type="term" value="F:undecaprenyl-phosphate 4-deoxy-4-formamido-L-arabinose transferase activity"/>
    <property type="evidence" value="ECO:0007669"/>
    <property type="project" value="UniProtKB-EC"/>
</dbReference>
<gene>
    <name evidence="5" type="primary">arnC_16</name>
    <name evidence="5" type="ORF">GALL_450810</name>
</gene>
<keyword evidence="3 5" id="KW-0808">Transferase</keyword>
<dbReference type="EMBL" id="MLJW01002926">
    <property type="protein sequence ID" value="OIQ73284.1"/>
    <property type="molecule type" value="Genomic_DNA"/>
</dbReference>
<evidence type="ECO:0000313" key="5">
    <source>
        <dbReference type="EMBL" id="OIQ73284.1"/>
    </source>
</evidence>
<dbReference type="PANTHER" id="PTHR43179:SF12">
    <property type="entry name" value="GALACTOFURANOSYLTRANSFERASE GLFT2"/>
    <property type="match status" value="1"/>
</dbReference>
<dbReference type="AlphaFoldDB" id="A0A1J5Q0A9"/>
<dbReference type="EC" id="2.4.2.53" evidence="5"/>